<feature type="domain" description="Solute-binding protein family 5" evidence="2">
    <location>
        <begin position="98"/>
        <end position="466"/>
    </location>
</feature>
<evidence type="ECO:0000313" key="3">
    <source>
        <dbReference type="EMBL" id="GGE64245.1"/>
    </source>
</evidence>
<feature type="compositionally biased region" description="Basic and acidic residues" evidence="1">
    <location>
        <begin position="1"/>
        <end position="19"/>
    </location>
</feature>
<dbReference type="InterPro" id="IPR030678">
    <property type="entry name" value="Peptide/Ni-bd"/>
</dbReference>
<dbReference type="Gene3D" id="3.10.105.10">
    <property type="entry name" value="Dipeptide-binding Protein, Domain 3"/>
    <property type="match status" value="1"/>
</dbReference>
<dbReference type="EMBL" id="BMIS01000003">
    <property type="protein sequence ID" value="GGE64245.1"/>
    <property type="molecule type" value="Genomic_DNA"/>
</dbReference>
<keyword evidence="4" id="KW-1185">Reference proteome</keyword>
<dbReference type="Gene3D" id="3.90.76.10">
    <property type="entry name" value="Dipeptide-binding Protein, Domain 1"/>
    <property type="match status" value="1"/>
</dbReference>
<name>A0A917APD8_9MICC</name>
<reference evidence="3" key="2">
    <citation type="submission" date="2020-09" db="EMBL/GenBank/DDBJ databases">
        <authorList>
            <person name="Sun Q."/>
            <person name="Zhou Y."/>
        </authorList>
    </citation>
    <scope>NUCLEOTIDE SEQUENCE</scope>
    <source>
        <strain evidence="3">CGMCC 1.15388</strain>
    </source>
</reference>
<dbReference type="PIRSF" id="PIRSF002741">
    <property type="entry name" value="MppA"/>
    <property type="match status" value="1"/>
</dbReference>
<reference evidence="3" key="1">
    <citation type="journal article" date="2014" name="Int. J. Syst. Evol. Microbiol.">
        <title>Complete genome sequence of Corynebacterium casei LMG S-19264T (=DSM 44701T), isolated from a smear-ripened cheese.</title>
        <authorList>
            <consortium name="US DOE Joint Genome Institute (JGI-PGF)"/>
            <person name="Walter F."/>
            <person name="Albersmeier A."/>
            <person name="Kalinowski J."/>
            <person name="Ruckert C."/>
        </authorList>
    </citation>
    <scope>NUCLEOTIDE SEQUENCE</scope>
    <source>
        <strain evidence="3">CGMCC 1.15388</strain>
    </source>
</reference>
<evidence type="ECO:0000259" key="2">
    <source>
        <dbReference type="Pfam" id="PF00496"/>
    </source>
</evidence>
<dbReference type="GO" id="GO:0015833">
    <property type="term" value="P:peptide transport"/>
    <property type="evidence" value="ECO:0007669"/>
    <property type="project" value="TreeGrafter"/>
</dbReference>
<organism evidence="3 4">
    <name type="scientific">Nesterenkonia cremea</name>
    <dbReference type="NCBI Taxonomy" id="1882340"/>
    <lineage>
        <taxon>Bacteria</taxon>
        <taxon>Bacillati</taxon>
        <taxon>Actinomycetota</taxon>
        <taxon>Actinomycetes</taxon>
        <taxon>Micrococcales</taxon>
        <taxon>Micrococcaceae</taxon>
        <taxon>Nesterenkonia</taxon>
    </lineage>
</organism>
<dbReference type="Pfam" id="PF00496">
    <property type="entry name" value="SBP_bac_5"/>
    <property type="match status" value="1"/>
</dbReference>
<dbReference type="GO" id="GO:1904680">
    <property type="term" value="F:peptide transmembrane transporter activity"/>
    <property type="evidence" value="ECO:0007669"/>
    <property type="project" value="TreeGrafter"/>
</dbReference>
<dbReference type="Gene3D" id="3.40.190.10">
    <property type="entry name" value="Periplasmic binding protein-like II"/>
    <property type="match status" value="1"/>
</dbReference>
<protein>
    <submittedName>
        <fullName evidence="3">Peptide ABC transporter substrate-binding protein</fullName>
    </submittedName>
</protein>
<proteinExistence type="predicted"/>
<sequence>MSLHRTEPQKTVRNRDEATMRPVTKRTALAGGSLTAALVLSSCALGEPDGDGDAGTLSTYQCEPQYLTPGNSAEVCGAGVLETLFTGLTEIDYETNEAIPAVAESWESEDNVTWTFELGEDWTFHNGEELTSQHFVDTFNWTVDPDNAQNNAEYYEFFLGYDEVADEEAEELEGVRALDDHTLEIELAEPFGQLPNMLSLVGFSPLPEAAFEDMEAFEQAPIGNGRYQMDGEWVHDQEILTERYEDYPGDNPGEAERIEHMIYNDVATAYQEVQAGNLDLLYNAPPENISMLEDDFGDRQESFETGTLTFLGIPTYQEEFEDPQIRQALSMAVDREEIIDGLFEGTLTPAGSFLPPVLPEGREDACEFCEYDPDAAAELYEQAGGPDELTVYFNSGAGHDEWVEAVTNQWDQNLGIEEVNFESMEFAQYLDLLDEEDIEGPYRLGWTLSYPSAQESLEPMYSSTASRNNTGWSSEEFDELIAQANAADAEDSEEAYQEAEEVLLEELPVIPLWFESQNVVWSENIDGVEITPRGLPQLERIEVLD</sequence>
<dbReference type="InterPro" id="IPR000914">
    <property type="entry name" value="SBP_5_dom"/>
</dbReference>
<gene>
    <name evidence="3" type="ORF">GCM10011401_09220</name>
</gene>
<evidence type="ECO:0000313" key="4">
    <source>
        <dbReference type="Proteomes" id="UP000633136"/>
    </source>
</evidence>
<dbReference type="GO" id="GO:0043190">
    <property type="term" value="C:ATP-binding cassette (ABC) transporter complex"/>
    <property type="evidence" value="ECO:0007669"/>
    <property type="project" value="InterPro"/>
</dbReference>
<dbReference type="AlphaFoldDB" id="A0A917APD8"/>
<dbReference type="InterPro" id="IPR039424">
    <property type="entry name" value="SBP_5"/>
</dbReference>
<dbReference type="SUPFAM" id="SSF53850">
    <property type="entry name" value="Periplasmic binding protein-like II"/>
    <property type="match status" value="1"/>
</dbReference>
<dbReference type="PANTHER" id="PTHR30290:SF83">
    <property type="entry name" value="ABC TRANSPORTER SUBSTRATE-BINDING PROTEIN"/>
    <property type="match status" value="1"/>
</dbReference>
<comment type="caution">
    <text evidence="3">The sequence shown here is derived from an EMBL/GenBank/DDBJ whole genome shotgun (WGS) entry which is preliminary data.</text>
</comment>
<accession>A0A917APD8</accession>
<dbReference type="Proteomes" id="UP000633136">
    <property type="component" value="Unassembled WGS sequence"/>
</dbReference>
<dbReference type="CDD" id="cd00995">
    <property type="entry name" value="PBP2_NikA_DppA_OppA_like"/>
    <property type="match status" value="1"/>
</dbReference>
<dbReference type="PANTHER" id="PTHR30290">
    <property type="entry name" value="PERIPLASMIC BINDING COMPONENT OF ABC TRANSPORTER"/>
    <property type="match status" value="1"/>
</dbReference>
<dbReference type="GO" id="GO:0042597">
    <property type="term" value="C:periplasmic space"/>
    <property type="evidence" value="ECO:0007669"/>
    <property type="project" value="UniProtKB-ARBA"/>
</dbReference>
<feature type="region of interest" description="Disordered" evidence="1">
    <location>
        <begin position="1"/>
        <end position="21"/>
    </location>
</feature>
<evidence type="ECO:0000256" key="1">
    <source>
        <dbReference type="SAM" id="MobiDB-lite"/>
    </source>
</evidence>